<dbReference type="GO" id="GO:0030527">
    <property type="term" value="F:structural constituent of chromatin"/>
    <property type="evidence" value="ECO:0007669"/>
    <property type="project" value="InterPro"/>
</dbReference>
<dbReference type="InterPro" id="IPR007125">
    <property type="entry name" value="H2A/H2B/H3"/>
</dbReference>
<dbReference type="GO" id="GO:0003677">
    <property type="term" value="F:DNA binding"/>
    <property type="evidence" value="ECO:0007669"/>
    <property type="project" value="UniProtKB-KW"/>
</dbReference>
<organism evidence="6 7">
    <name type="scientific">Lentinula aciculospora</name>
    <dbReference type="NCBI Taxonomy" id="153920"/>
    <lineage>
        <taxon>Eukaryota</taxon>
        <taxon>Fungi</taxon>
        <taxon>Dikarya</taxon>
        <taxon>Basidiomycota</taxon>
        <taxon>Agaricomycotina</taxon>
        <taxon>Agaricomycetes</taxon>
        <taxon>Agaricomycetidae</taxon>
        <taxon>Agaricales</taxon>
        <taxon>Marasmiineae</taxon>
        <taxon>Omphalotaceae</taxon>
        <taxon>Lentinula</taxon>
    </lineage>
</organism>
<dbReference type="PANTHER" id="PTHR23430">
    <property type="entry name" value="HISTONE H2A"/>
    <property type="match status" value="1"/>
</dbReference>
<dbReference type="Pfam" id="PF00125">
    <property type="entry name" value="Histone"/>
    <property type="match status" value="1"/>
</dbReference>
<dbReference type="SMART" id="SM00414">
    <property type="entry name" value="H2A"/>
    <property type="match status" value="1"/>
</dbReference>
<evidence type="ECO:0000256" key="2">
    <source>
        <dbReference type="ARBA" id="ARBA00022990"/>
    </source>
</evidence>
<dbReference type="CDD" id="cd00074">
    <property type="entry name" value="HFD_H2A"/>
    <property type="match status" value="1"/>
</dbReference>
<keyword evidence="3" id="KW-0158">Chromosome</keyword>
<keyword evidence="3" id="KW-0539">Nucleus</keyword>
<dbReference type="GO" id="GO:0046982">
    <property type="term" value="F:protein heterodimerization activity"/>
    <property type="evidence" value="ECO:0007669"/>
    <property type="project" value="InterPro"/>
</dbReference>
<dbReference type="EMBL" id="JAOTPV010000017">
    <property type="protein sequence ID" value="KAJ4473832.1"/>
    <property type="molecule type" value="Genomic_DNA"/>
</dbReference>
<keyword evidence="7" id="KW-1185">Reference proteome</keyword>
<sequence>MTFSQGGKGKHGKSVLSIESAMASRKSTRKTKSERAGVIFPVARLRRYLKMLNANKRLTISAPIYLAAVLEYLVAELLELAGNACHDHRKRHIRPRHIQLAVRNDDEINKLLKDVHINGGGVLPFIRPELLPKDKQHHASR</sequence>
<dbReference type="Pfam" id="PF16211">
    <property type="entry name" value="Histone_H2A_C"/>
    <property type="match status" value="1"/>
</dbReference>
<keyword evidence="3" id="KW-0544">Nucleosome core</keyword>
<dbReference type="Proteomes" id="UP001150266">
    <property type="component" value="Unassembled WGS sequence"/>
</dbReference>
<dbReference type="AlphaFoldDB" id="A0A9W9A3R7"/>
<dbReference type="OrthoDB" id="9421954at2759"/>
<dbReference type="InterPro" id="IPR002119">
    <property type="entry name" value="Histone_H2A"/>
</dbReference>
<dbReference type="GO" id="GO:0000786">
    <property type="term" value="C:nucleosome"/>
    <property type="evidence" value="ECO:0007669"/>
    <property type="project" value="UniProtKB-KW"/>
</dbReference>
<evidence type="ECO:0000259" key="5">
    <source>
        <dbReference type="Pfam" id="PF16211"/>
    </source>
</evidence>
<comment type="caution">
    <text evidence="6">The sequence shown here is derived from an EMBL/GenBank/DDBJ whole genome shotgun (WGS) entry which is preliminary data.</text>
</comment>
<protein>
    <recommendedName>
        <fullName evidence="3">Histone H2A</fullName>
    </recommendedName>
</protein>
<comment type="subunit">
    <text evidence="3">The nucleosome is a histone octamer containing two molecules each of H2A, H2B, H3 and H4 assembled in one H3-H4 heterotetramer and two H2A-H2B heterodimers. The octamer wraps approximately 147 bp of DNA.</text>
</comment>
<gene>
    <name evidence="6" type="ORF">J3R30DRAFT_735345</name>
</gene>
<dbReference type="GO" id="GO:0005634">
    <property type="term" value="C:nucleus"/>
    <property type="evidence" value="ECO:0007669"/>
    <property type="project" value="UniProtKB-SubCell"/>
</dbReference>
<name>A0A9W9A3R7_9AGAR</name>
<dbReference type="FunFam" id="1.10.20.10:FF:000093">
    <property type="entry name" value="Histone H2A"/>
    <property type="match status" value="1"/>
</dbReference>
<comment type="subcellular location">
    <subcellularLocation>
        <location evidence="3">Nucleus</location>
    </subcellularLocation>
</comment>
<reference evidence="6" key="1">
    <citation type="submission" date="2022-08" db="EMBL/GenBank/DDBJ databases">
        <title>A Global Phylogenomic Analysis of the Shiitake Genus Lentinula.</title>
        <authorList>
            <consortium name="DOE Joint Genome Institute"/>
            <person name="Sierra-Patev S."/>
            <person name="Min B."/>
            <person name="Naranjo-Ortiz M."/>
            <person name="Looney B."/>
            <person name="Konkel Z."/>
            <person name="Slot J.C."/>
            <person name="Sakamoto Y."/>
            <person name="Steenwyk J.L."/>
            <person name="Rokas A."/>
            <person name="Carro J."/>
            <person name="Camarero S."/>
            <person name="Ferreira P."/>
            <person name="Molpeceres G."/>
            <person name="Ruiz-Duenas F.J."/>
            <person name="Serrano A."/>
            <person name="Henrissat B."/>
            <person name="Drula E."/>
            <person name="Hughes K.W."/>
            <person name="Mata J.L."/>
            <person name="Ishikawa N.K."/>
            <person name="Vargas-Isla R."/>
            <person name="Ushijima S."/>
            <person name="Smith C.A."/>
            <person name="Ahrendt S."/>
            <person name="Andreopoulos W."/>
            <person name="He G."/>
            <person name="Labutti K."/>
            <person name="Lipzen A."/>
            <person name="Ng V."/>
            <person name="Riley R."/>
            <person name="Sandor L."/>
            <person name="Barry K."/>
            <person name="Martinez A.T."/>
            <person name="Xiao Y."/>
            <person name="Gibbons J.G."/>
            <person name="Terashima K."/>
            <person name="Grigoriev I.V."/>
            <person name="Hibbett D.S."/>
        </authorList>
    </citation>
    <scope>NUCLEOTIDE SEQUENCE</scope>
    <source>
        <strain evidence="6">JLM2183</strain>
    </source>
</reference>
<evidence type="ECO:0000313" key="6">
    <source>
        <dbReference type="EMBL" id="KAJ4473832.1"/>
    </source>
</evidence>
<dbReference type="InterPro" id="IPR009072">
    <property type="entry name" value="Histone-fold"/>
</dbReference>
<dbReference type="InterPro" id="IPR032454">
    <property type="entry name" value="Histone_H2A_C"/>
</dbReference>
<keyword evidence="3" id="KW-0238">DNA-binding</keyword>
<proteinExistence type="inferred from homology"/>
<dbReference type="PRINTS" id="PR00620">
    <property type="entry name" value="HISTONEH2A"/>
</dbReference>
<evidence type="ECO:0000256" key="3">
    <source>
        <dbReference type="RuleBase" id="RU003767"/>
    </source>
</evidence>
<evidence type="ECO:0000313" key="7">
    <source>
        <dbReference type="Proteomes" id="UP001150266"/>
    </source>
</evidence>
<feature type="domain" description="Core Histone H2A/H2B/H3" evidence="4">
    <location>
        <begin position="25"/>
        <end position="103"/>
    </location>
</feature>
<evidence type="ECO:0000256" key="1">
    <source>
        <dbReference type="ARBA" id="ARBA00010691"/>
    </source>
</evidence>
<evidence type="ECO:0000259" key="4">
    <source>
        <dbReference type="Pfam" id="PF00125"/>
    </source>
</evidence>
<dbReference type="Gene3D" id="1.10.20.10">
    <property type="entry name" value="Histone, subunit A"/>
    <property type="match status" value="1"/>
</dbReference>
<dbReference type="SUPFAM" id="SSF47113">
    <property type="entry name" value="Histone-fold"/>
    <property type="match status" value="1"/>
</dbReference>
<feature type="domain" description="Histone H2A C-terminal" evidence="5">
    <location>
        <begin position="106"/>
        <end position="138"/>
    </location>
</feature>
<keyword evidence="2" id="KW-0007">Acetylation</keyword>
<comment type="similarity">
    <text evidence="1 3">Belongs to the histone H2A family.</text>
</comment>
<accession>A0A9W9A3R7</accession>